<dbReference type="Proteomes" id="UP000287410">
    <property type="component" value="Unassembled WGS sequence"/>
</dbReference>
<dbReference type="PIRSF" id="PIRSF029557">
    <property type="entry name" value="UCP029557"/>
    <property type="match status" value="1"/>
</dbReference>
<dbReference type="Pfam" id="PF21028">
    <property type="entry name" value="DUF1285_C"/>
    <property type="match status" value="1"/>
</dbReference>
<dbReference type="Gene3D" id="2.30.270.10">
    <property type="entry name" value="duf1285 protein"/>
    <property type="match status" value="1"/>
</dbReference>
<evidence type="ECO:0000313" key="4">
    <source>
        <dbReference type="Proteomes" id="UP000287410"/>
    </source>
</evidence>
<feature type="domain" description="DUF1285" evidence="2">
    <location>
        <begin position="84"/>
        <end position="170"/>
    </location>
</feature>
<dbReference type="Pfam" id="PF06938">
    <property type="entry name" value="DUF1285_N"/>
    <property type="match status" value="1"/>
</dbReference>
<dbReference type="InterPro" id="IPR048342">
    <property type="entry name" value="DUF1285_C"/>
</dbReference>
<protein>
    <submittedName>
        <fullName evidence="3">DUF1285 domain-containing protein</fullName>
    </submittedName>
</protein>
<dbReference type="EMBL" id="PIPN01000006">
    <property type="protein sequence ID" value="RUO28011.1"/>
    <property type="molecule type" value="Genomic_DNA"/>
</dbReference>
<dbReference type="InterPro" id="IPR010707">
    <property type="entry name" value="DUF1285"/>
</dbReference>
<accession>A0ABY0BUS1</accession>
<organism evidence="3 4">
    <name type="scientific">Aliidiomarina sedimenti</name>
    <dbReference type="NCBI Taxonomy" id="1933879"/>
    <lineage>
        <taxon>Bacteria</taxon>
        <taxon>Pseudomonadati</taxon>
        <taxon>Pseudomonadota</taxon>
        <taxon>Gammaproteobacteria</taxon>
        <taxon>Alteromonadales</taxon>
        <taxon>Idiomarinaceae</taxon>
        <taxon>Aliidiomarina</taxon>
    </lineage>
</organism>
<comment type="caution">
    <text evidence="3">The sequence shown here is derived from an EMBL/GenBank/DDBJ whole genome shotgun (WGS) entry which is preliminary data.</text>
</comment>
<dbReference type="Gene3D" id="3.10.540.10">
    <property type="entry name" value="duf1285 like domain"/>
    <property type="match status" value="1"/>
</dbReference>
<sequence length="175" mass="20122">MVDLKTLQGSLSDYQRPPLEKWNPPFCGDIDICIKQDGRWFYQGSEITRTALVRLFASVLWKENDDYYLKTPAEKVRIEVEDLPFVVVDWQAGDTPQSVIEVSTNTGERYQLSESHPLILHNKQPAIQIRDGFLARVHRNVYYQWAELVTPAQKGEADGFYLQSGSCRFYFGPAS</sequence>
<evidence type="ECO:0000313" key="3">
    <source>
        <dbReference type="EMBL" id="RUO28011.1"/>
    </source>
</evidence>
<dbReference type="RefSeq" id="WP_126790016.1">
    <property type="nucleotide sequence ID" value="NZ_PIPN01000006.1"/>
</dbReference>
<keyword evidence="4" id="KW-1185">Reference proteome</keyword>
<gene>
    <name evidence="3" type="ORF">CWE12_12325</name>
</gene>
<dbReference type="InterPro" id="IPR048341">
    <property type="entry name" value="DUF1285_N"/>
</dbReference>
<name>A0ABY0BUS1_9GAMM</name>
<evidence type="ECO:0000259" key="2">
    <source>
        <dbReference type="Pfam" id="PF21028"/>
    </source>
</evidence>
<reference evidence="3 4" key="1">
    <citation type="journal article" date="2018" name="Front. Microbiol.">
        <title>Genome-Based Analysis Reveals the Taxonomy and Diversity of the Family Idiomarinaceae.</title>
        <authorList>
            <person name="Liu Y."/>
            <person name="Lai Q."/>
            <person name="Shao Z."/>
        </authorList>
    </citation>
    <scope>NUCLEOTIDE SEQUENCE [LARGE SCALE GENOMIC DNA]</scope>
    <source>
        <strain evidence="3 4">GBSy1</strain>
    </source>
</reference>
<feature type="domain" description="DUF1285" evidence="1">
    <location>
        <begin position="17"/>
        <end position="82"/>
    </location>
</feature>
<dbReference type="InterPro" id="IPR023361">
    <property type="entry name" value="DUF1285_beta_roll_sf"/>
</dbReference>
<evidence type="ECO:0000259" key="1">
    <source>
        <dbReference type="Pfam" id="PF06938"/>
    </source>
</evidence>
<proteinExistence type="predicted"/>